<dbReference type="SUPFAM" id="SSF51206">
    <property type="entry name" value="cAMP-binding domain-like"/>
    <property type="match status" value="1"/>
</dbReference>
<evidence type="ECO:0000259" key="1">
    <source>
        <dbReference type="PROSITE" id="PS50042"/>
    </source>
</evidence>
<accession>A0A833LY19</accession>
<dbReference type="InterPro" id="IPR018488">
    <property type="entry name" value="cNMP-bd_CS"/>
</dbReference>
<dbReference type="PROSITE" id="PS00888">
    <property type="entry name" value="CNMP_BINDING_1"/>
    <property type="match status" value="1"/>
</dbReference>
<organism evidence="2 3">
    <name type="scientific">Leptonema illini</name>
    <dbReference type="NCBI Taxonomy" id="183"/>
    <lineage>
        <taxon>Bacteria</taxon>
        <taxon>Pseudomonadati</taxon>
        <taxon>Spirochaetota</taxon>
        <taxon>Spirochaetia</taxon>
        <taxon>Leptospirales</taxon>
        <taxon>Leptospiraceae</taxon>
        <taxon>Leptonema</taxon>
    </lineage>
</organism>
<dbReference type="InterPro" id="IPR018490">
    <property type="entry name" value="cNMP-bd_dom_sf"/>
</dbReference>
<dbReference type="SMART" id="SM00100">
    <property type="entry name" value="cNMP"/>
    <property type="match status" value="1"/>
</dbReference>
<dbReference type="PROSITE" id="PS50042">
    <property type="entry name" value="CNMP_BINDING_3"/>
    <property type="match status" value="1"/>
</dbReference>
<dbReference type="RefSeq" id="WP_002770623.1">
    <property type="nucleotide sequence ID" value="NZ_JQDG01000020.1"/>
</dbReference>
<protein>
    <submittedName>
        <fullName evidence="2">Cyclic nucleotide-binding domain-containing protein</fullName>
    </submittedName>
</protein>
<dbReference type="EMBL" id="WBUI01000004">
    <property type="protein sequence ID" value="KAB2934015.1"/>
    <property type="molecule type" value="Genomic_DNA"/>
</dbReference>
<dbReference type="CDD" id="cd00038">
    <property type="entry name" value="CAP_ED"/>
    <property type="match status" value="1"/>
</dbReference>
<dbReference type="PROSITE" id="PS00889">
    <property type="entry name" value="CNMP_BINDING_2"/>
    <property type="match status" value="1"/>
</dbReference>
<gene>
    <name evidence="2" type="ORF">F9K24_05985</name>
</gene>
<dbReference type="InterPro" id="IPR000595">
    <property type="entry name" value="cNMP-bd_dom"/>
</dbReference>
<proteinExistence type="predicted"/>
<dbReference type="OrthoDB" id="369073at2"/>
<dbReference type="AlphaFoldDB" id="A0A833LY19"/>
<dbReference type="Gene3D" id="2.60.120.10">
    <property type="entry name" value="Jelly Rolls"/>
    <property type="match status" value="1"/>
</dbReference>
<feature type="domain" description="Cyclic nucleotide-binding" evidence="1">
    <location>
        <begin position="31"/>
        <end position="115"/>
    </location>
</feature>
<dbReference type="Proteomes" id="UP000460298">
    <property type="component" value="Unassembled WGS sequence"/>
</dbReference>
<evidence type="ECO:0000313" key="2">
    <source>
        <dbReference type="EMBL" id="KAB2934015.1"/>
    </source>
</evidence>
<dbReference type="PANTHER" id="PTHR23011">
    <property type="entry name" value="CYCLIC NUCLEOTIDE-BINDING DOMAIN CONTAINING PROTEIN"/>
    <property type="match status" value="1"/>
</dbReference>
<evidence type="ECO:0000313" key="3">
    <source>
        <dbReference type="Proteomes" id="UP000460298"/>
    </source>
</evidence>
<dbReference type="Pfam" id="PF00027">
    <property type="entry name" value="cNMP_binding"/>
    <property type="match status" value="1"/>
</dbReference>
<dbReference type="InterPro" id="IPR014710">
    <property type="entry name" value="RmlC-like_jellyroll"/>
</dbReference>
<dbReference type="PANTHER" id="PTHR23011:SF28">
    <property type="entry name" value="CYCLIC NUCLEOTIDE-BINDING DOMAIN CONTAINING PROTEIN"/>
    <property type="match status" value="1"/>
</dbReference>
<comment type="caution">
    <text evidence="2">The sequence shown here is derived from an EMBL/GenBank/DDBJ whole genome shotgun (WGS) entry which is preliminary data.</text>
</comment>
<sequence length="151" mass="17248">MKIENHDYDLIKLGFEGEQAITQQLFFKYGKTYEPKKIIVREGDSGKEVYIIISGMVLVTERQISGQYRVLNRLGPGEIFGEMALLENELRSATLIAATDVKLLVLAPEQFERIFQTHPRWAFKIIGALCRRIQSAFTQISNYYSGKSDVP</sequence>
<name>A0A833LY19_9LEPT</name>
<reference evidence="2 3" key="1">
    <citation type="submission" date="2019-10" db="EMBL/GenBank/DDBJ databases">
        <title>Extracellular Electron Transfer in a Candidatus Methanoperedens spp. Enrichment Culture.</title>
        <authorList>
            <person name="Berger S."/>
            <person name="Rangel Shaw D."/>
            <person name="Berben T."/>
            <person name="In 'T Zandt M."/>
            <person name="Frank J."/>
            <person name="Reimann J."/>
            <person name="Jetten M.S.M."/>
            <person name="Welte C.U."/>
        </authorList>
    </citation>
    <scope>NUCLEOTIDE SEQUENCE [LARGE SCALE GENOMIC DNA]</scope>
    <source>
        <strain evidence="2">SB12</strain>
    </source>
</reference>